<sequence length="105" mass="12399">MEMGVVVLISLLFCCSVVLLSWIWKLFYKIWWKPMKLQRCLNEQGIYGHPIKLLYGNLRDMVSSMRQAQSQPINLTHKIVPRVIPFLHQTVKSYAYGTCDDYQLY</sequence>
<organism evidence="1 2">
    <name type="scientific">Persea americana</name>
    <name type="common">Avocado</name>
    <dbReference type="NCBI Taxonomy" id="3435"/>
    <lineage>
        <taxon>Eukaryota</taxon>
        <taxon>Viridiplantae</taxon>
        <taxon>Streptophyta</taxon>
        <taxon>Embryophyta</taxon>
        <taxon>Tracheophyta</taxon>
        <taxon>Spermatophyta</taxon>
        <taxon>Magnoliopsida</taxon>
        <taxon>Magnoliidae</taxon>
        <taxon>Laurales</taxon>
        <taxon>Lauraceae</taxon>
        <taxon>Persea</taxon>
    </lineage>
</organism>
<reference evidence="1 2" key="1">
    <citation type="journal article" date="2022" name="Hortic Res">
        <title>A haplotype resolved chromosomal level avocado genome allows analysis of novel avocado genes.</title>
        <authorList>
            <person name="Nath O."/>
            <person name="Fletcher S.J."/>
            <person name="Hayward A."/>
            <person name="Shaw L.M."/>
            <person name="Masouleh A.K."/>
            <person name="Furtado A."/>
            <person name="Henry R.J."/>
            <person name="Mitter N."/>
        </authorList>
    </citation>
    <scope>NUCLEOTIDE SEQUENCE [LARGE SCALE GENOMIC DNA]</scope>
    <source>
        <strain evidence="2">cv. Hass</strain>
    </source>
</reference>
<evidence type="ECO:0000313" key="1">
    <source>
        <dbReference type="EMBL" id="KAJ8626829.1"/>
    </source>
</evidence>
<accession>A0ACC2L031</accession>
<dbReference type="Proteomes" id="UP001234297">
    <property type="component" value="Chromosome 6"/>
</dbReference>
<keyword evidence="2" id="KW-1185">Reference proteome</keyword>
<protein>
    <submittedName>
        <fullName evidence="1">Uncharacterized protein</fullName>
    </submittedName>
</protein>
<name>A0ACC2L031_PERAE</name>
<dbReference type="EMBL" id="CM056814">
    <property type="protein sequence ID" value="KAJ8626829.1"/>
    <property type="molecule type" value="Genomic_DNA"/>
</dbReference>
<gene>
    <name evidence="1" type="ORF">MRB53_020136</name>
</gene>
<evidence type="ECO:0000313" key="2">
    <source>
        <dbReference type="Proteomes" id="UP001234297"/>
    </source>
</evidence>
<comment type="caution">
    <text evidence="1">The sequence shown here is derived from an EMBL/GenBank/DDBJ whole genome shotgun (WGS) entry which is preliminary data.</text>
</comment>
<proteinExistence type="predicted"/>